<dbReference type="InterPro" id="IPR004697">
    <property type="entry name" value="AbgT"/>
</dbReference>
<protein>
    <recommendedName>
        <fullName evidence="4">AbgT family transporter</fullName>
    </recommendedName>
</protein>
<evidence type="ECO:0008006" key="4">
    <source>
        <dbReference type="Google" id="ProtNLM"/>
    </source>
</evidence>
<keyword evidence="1" id="KW-0472">Membrane</keyword>
<sequence>MSGGQTPSNAETQKRGWFTRFLDAVEYLGNLLPHPVSLFALFCVFVIVASGLAAFFGLSAADPRPAEMTGGEPGALITVNSLMIRTSTFGHRAK</sequence>
<proteinExistence type="predicted"/>
<dbReference type="GO" id="GO:0015558">
    <property type="term" value="F:secondary active p-aminobenzoyl-glutamate transmembrane transporter activity"/>
    <property type="evidence" value="ECO:0007669"/>
    <property type="project" value="InterPro"/>
</dbReference>
<evidence type="ECO:0000256" key="1">
    <source>
        <dbReference type="SAM" id="Phobius"/>
    </source>
</evidence>
<dbReference type="Proteomes" id="UP000288212">
    <property type="component" value="Unassembled WGS sequence"/>
</dbReference>
<organism evidence="2 3">
    <name type="scientific">Aliidiomarina haloalkalitolerans</name>
    <dbReference type="NCBI Taxonomy" id="859059"/>
    <lineage>
        <taxon>Bacteria</taxon>
        <taxon>Pseudomonadati</taxon>
        <taxon>Pseudomonadota</taxon>
        <taxon>Gammaproteobacteria</taxon>
        <taxon>Alteromonadales</taxon>
        <taxon>Idiomarinaceae</taxon>
        <taxon>Aliidiomarina</taxon>
    </lineage>
</organism>
<accession>A0A432VT75</accession>
<dbReference type="EMBL" id="PIPI01000005">
    <property type="protein sequence ID" value="RUO19580.1"/>
    <property type="molecule type" value="Genomic_DNA"/>
</dbReference>
<dbReference type="OrthoDB" id="3314392at2"/>
<keyword evidence="1" id="KW-1133">Transmembrane helix</keyword>
<dbReference type="RefSeq" id="WP_126793136.1">
    <property type="nucleotide sequence ID" value="NZ_PIPI01000005.1"/>
</dbReference>
<dbReference type="GO" id="GO:1902604">
    <property type="term" value="P:p-aminobenzoyl-glutamate transmembrane transport"/>
    <property type="evidence" value="ECO:0007669"/>
    <property type="project" value="InterPro"/>
</dbReference>
<name>A0A432VT75_9GAMM</name>
<dbReference type="PANTHER" id="PTHR30282">
    <property type="entry name" value="P-AMINOBENZOYL GLUTAMATE TRANSPORTER"/>
    <property type="match status" value="1"/>
</dbReference>
<evidence type="ECO:0000313" key="2">
    <source>
        <dbReference type="EMBL" id="RUO19580.1"/>
    </source>
</evidence>
<comment type="caution">
    <text evidence="2">The sequence shown here is derived from an EMBL/GenBank/DDBJ whole genome shotgun (WGS) entry which is preliminary data.</text>
</comment>
<feature type="transmembrane region" description="Helical" evidence="1">
    <location>
        <begin position="36"/>
        <end position="58"/>
    </location>
</feature>
<gene>
    <name evidence="2" type="ORF">CWE06_08600</name>
</gene>
<keyword evidence="3" id="KW-1185">Reference proteome</keyword>
<dbReference type="Pfam" id="PF03806">
    <property type="entry name" value="ABG_transport"/>
    <property type="match status" value="1"/>
</dbReference>
<dbReference type="AlphaFoldDB" id="A0A432VT75"/>
<dbReference type="PANTHER" id="PTHR30282:SF0">
    <property type="entry name" value="P-AMINOBENZOYL-GLUTAMATE TRANSPORT PROTEIN"/>
    <property type="match status" value="1"/>
</dbReference>
<reference evidence="2 3" key="1">
    <citation type="journal article" date="2011" name="Front. Microbiol.">
        <title>Genomic signatures of strain selection and enhancement in Bacillus atrophaeus var. globigii, a historical biowarfare simulant.</title>
        <authorList>
            <person name="Gibbons H.S."/>
            <person name="Broomall S.M."/>
            <person name="McNew L.A."/>
            <person name="Daligault H."/>
            <person name="Chapman C."/>
            <person name="Bruce D."/>
            <person name="Karavis M."/>
            <person name="Krepps M."/>
            <person name="McGregor P.A."/>
            <person name="Hong C."/>
            <person name="Park K.H."/>
            <person name="Akmal A."/>
            <person name="Feldman A."/>
            <person name="Lin J.S."/>
            <person name="Chang W.E."/>
            <person name="Higgs B.W."/>
            <person name="Demirev P."/>
            <person name="Lindquist J."/>
            <person name="Liem A."/>
            <person name="Fochler E."/>
            <person name="Read T.D."/>
            <person name="Tapia R."/>
            <person name="Johnson S."/>
            <person name="Bishop-Lilly K.A."/>
            <person name="Detter C."/>
            <person name="Han C."/>
            <person name="Sozhamannan S."/>
            <person name="Rosenzweig C.N."/>
            <person name="Skowronski E.W."/>
        </authorList>
    </citation>
    <scope>NUCLEOTIDE SEQUENCE [LARGE SCALE GENOMIC DNA]</scope>
    <source>
        <strain evidence="2 3">AK5</strain>
    </source>
</reference>
<evidence type="ECO:0000313" key="3">
    <source>
        <dbReference type="Proteomes" id="UP000288212"/>
    </source>
</evidence>
<keyword evidence="1" id="KW-0812">Transmembrane</keyword>